<name>A0A850NE41_9FLAO</name>
<keyword evidence="2" id="KW-1185">Reference proteome</keyword>
<sequence length="304" mass="35089">MKNYTILFLVFILNLSCSDNNTFSEEIENEEELSPEEPEEEGTVYLTQITSNITSSTDDAFDFTDFSNSFSVNENGLLQLWEVDYIKKETSIEIQIESGNIVKLATVELDKENGSSTTEETIVSYNNDGLITKIESFYDGDKVQEYSIVHNSSEIDFIDLIDDRDRKITLDSNNNLISFYQESIDFTIVFEYSKGNLTKKTLNDTNILTYQYDDKTNPFNSEVFLNLSTLTNYLNVIGGWEFLFYDENNIYSNSNNIVQFMVENNDFGGLQNHTFIYQYNDEGFPVEKSNERNSVTVDYIYNVN</sequence>
<evidence type="ECO:0000313" key="1">
    <source>
        <dbReference type="EMBL" id="NVN18129.1"/>
    </source>
</evidence>
<dbReference type="Proteomes" id="UP000558089">
    <property type="component" value="Unassembled WGS sequence"/>
</dbReference>
<dbReference type="AlphaFoldDB" id="A0A850NE41"/>
<gene>
    <name evidence="1" type="ORF">GUA46_07235</name>
</gene>
<dbReference type="EMBL" id="WYET01000004">
    <property type="protein sequence ID" value="NVN18129.1"/>
    <property type="molecule type" value="Genomic_DNA"/>
</dbReference>
<protein>
    <recommendedName>
        <fullName evidence="3">DUF4595 domain-containing protein</fullName>
    </recommendedName>
</protein>
<reference evidence="1 2" key="1">
    <citation type="submission" date="2020-01" db="EMBL/GenBank/DDBJ databases">
        <title>Draft Genome Analysis of Muricauda sp. HICW Isolated from coastal seawater of PR China.</title>
        <authorList>
            <person name="Chen M.-X."/>
        </authorList>
    </citation>
    <scope>NUCLEOTIDE SEQUENCE [LARGE SCALE GENOMIC DNA]</scope>
    <source>
        <strain evidence="1 2">HICW</strain>
    </source>
</reference>
<evidence type="ECO:0008006" key="3">
    <source>
        <dbReference type="Google" id="ProtNLM"/>
    </source>
</evidence>
<accession>A0A850NE41</accession>
<organism evidence="1 2">
    <name type="scientific">Flagellimonas chongwuensis</name>
    <dbReference type="NCBI Taxonomy" id="2697365"/>
    <lineage>
        <taxon>Bacteria</taxon>
        <taxon>Pseudomonadati</taxon>
        <taxon>Bacteroidota</taxon>
        <taxon>Flavobacteriia</taxon>
        <taxon>Flavobacteriales</taxon>
        <taxon>Flavobacteriaceae</taxon>
        <taxon>Flagellimonas</taxon>
    </lineage>
</organism>
<evidence type="ECO:0000313" key="2">
    <source>
        <dbReference type="Proteomes" id="UP000558089"/>
    </source>
</evidence>
<proteinExistence type="predicted"/>
<dbReference type="RefSeq" id="WP_176619928.1">
    <property type="nucleotide sequence ID" value="NZ_WYET01000004.1"/>
</dbReference>
<comment type="caution">
    <text evidence="1">The sequence shown here is derived from an EMBL/GenBank/DDBJ whole genome shotgun (WGS) entry which is preliminary data.</text>
</comment>